<dbReference type="KEGG" id="pchi:PC41400_23805"/>
<dbReference type="InterPro" id="IPR050126">
    <property type="entry name" value="Ap4A_hydrolase"/>
</dbReference>
<feature type="domain" description="Calcineurin-like phosphoesterase" evidence="2">
    <location>
        <begin position="3"/>
        <end position="189"/>
    </location>
</feature>
<dbReference type="Proteomes" id="UP000288943">
    <property type="component" value="Chromosome"/>
</dbReference>
<dbReference type="InterPro" id="IPR024654">
    <property type="entry name" value="Calcineurin-like_PHP_lpxH"/>
</dbReference>
<dbReference type="Proteomes" id="UP001527202">
    <property type="component" value="Unassembled WGS sequence"/>
</dbReference>
<dbReference type="InterPro" id="IPR011152">
    <property type="entry name" value="Pesterase_MJ0912"/>
</dbReference>
<dbReference type="Gene3D" id="3.60.21.10">
    <property type="match status" value="1"/>
</dbReference>
<dbReference type="EMBL" id="CP026520">
    <property type="protein sequence ID" value="QAV20537.1"/>
    <property type="molecule type" value="Genomic_DNA"/>
</dbReference>
<dbReference type="PANTHER" id="PTHR42850">
    <property type="entry name" value="METALLOPHOSPHOESTERASE"/>
    <property type="match status" value="1"/>
</dbReference>
<dbReference type="Pfam" id="PF12850">
    <property type="entry name" value="Metallophos_2"/>
    <property type="match status" value="1"/>
</dbReference>
<accession>A0A410X1R1</accession>
<dbReference type="PANTHER" id="PTHR42850:SF2">
    <property type="entry name" value="BLL5683 PROTEIN"/>
    <property type="match status" value="1"/>
</dbReference>
<dbReference type="OrthoDB" id="9813918at2"/>
<dbReference type="GO" id="GO:0016791">
    <property type="term" value="F:phosphatase activity"/>
    <property type="evidence" value="ECO:0007669"/>
    <property type="project" value="TreeGrafter"/>
</dbReference>
<dbReference type="EMBL" id="JAMDMJ010000003">
    <property type="protein sequence ID" value="MCY9594774.1"/>
    <property type="molecule type" value="Genomic_DNA"/>
</dbReference>
<dbReference type="PIRSF" id="PIRSF000883">
    <property type="entry name" value="Pesterase_MJ0912"/>
    <property type="match status" value="1"/>
</dbReference>
<evidence type="ECO:0000259" key="2">
    <source>
        <dbReference type="Pfam" id="PF12850"/>
    </source>
</evidence>
<evidence type="ECO:0000313" key="3">
    <source>
        <dbReference type="EMBL" id="MCY9594774.1"/>
    </source>
</evidence>
<comment type="similarity">
    <text evidence="1">Belongs to the metallophosphoesterase superfamily. YfcE family.</text>
</comment>
<evidence type="ECO:0000313" key="5">
    <source>
        <dbReference type="Proteomes" id="UP000288943"/>
    </source>
</evidence>
<name>A0A410X1R1_9BACL</name>
<dbReference type="CDD" id="cd00838">
    <property type="entry name" value="MPP_superfamily"/>
    <property type="match status" value="1"/>
</dbReference>
<dbReference type="GeneID" id="95377822"/>
<protein>
    <submittedName>
        <fullName evidence="3">Metallophosphatase family protein</fullName>
    </submittedName>
    <submittedName>
        <fullName evidence="4">Metallophosphoesterase</fullName>
    </submittedName>
</protein>
<reference evidence="3 6" key="2">
    <citation type="submission" date="2022-05" db="EMBL/GenBank/DDBJ databases">
        <title>Genome Sequencing of Bee-Associated Microbes.</title>
        <authorList>
            <person name="Dunlap C."/>
        </authorList>
    </citation>
    <scope>NUCLEOTIDE SEQUENCE [LARGE SCALE GENOMIC DNA]</scope>
    <source>
        <strain evidence="3 6">NRRL B-23120</strain>
    </source>
</reference>
<evidence type="ECO:0000256" key="1">
    <source>
        <dbReference type="ARBA" id="ARBA00008950"/>
    </source>
</evidence>
<organism evidence="4 5">
    <name type="scientific">Paenibacillus chitinolyticus</name>
    <dbReference type="NCBI Taxonomy" id="79263"/>
    <lineage>
        <taxon>Bacteria</taxon>
        <taxon>Bacillati</taxon>
        <taxon>Bacillota</taxon>
        <taxon>Bacilli</taxon>
        <taxon>Bacillales</taxon>
        <taxon>Paenibacillaceae</taxon>
        <taxon>Paenibacillus</taxon>
    </lineage>
</organism>
<evidence type="ECO:0000313" key="6">
    <source>
        <dbReference type="Proteomes" id="UP001527202"/>
    </source>
</evidence>
<sequence>MDKIAILSDIHGNIPALEAVLEDIRRKDISRIFCLGDLIGKGPHADQAVDLIRKHCEEVVSGNWDDFITRETEIEDLKWHQNVLGKERLEYLAGLPFSLEFYMSGKYVRLFHASPRSLYERVQPWDEPEKRLSLFESSEKCRERIPADIVGYGDIHNAYLQHLYGKVLFNVGSVGNPLDLTQASYVVLEGSIDCRTTAPLEIRFVRVPYDIERSVSQAVESGMPALDAYIKELRTARYRGIKD</sequence>
<dbReference type="SUPFAM" id="SSF56300">
    <property type="entry name" value="Metallo-dependent phosphatases"/>
    <property type="match status" value="1"/>
</dbReference>
<evidence type="ECO:0000313" key="4">
    <source>
        <dbReference type="EMBL" id="QAV20537.1"/>
    </source>
</evidence>
<gene>
    <name evidence="3" type="ORF">M5X16_03175</name>
    <name evidence="4" type="ORF">PC41400_23805</name>
</gene>
<proteinExistence type="inferred from homology"/>
<dbReference type="InterPro" id="IPR029052">
    <property type="entry name" value="Metallo-depent_PP-like"/>
</dbReference>
<dbReference type="AlphaFoldDB" id="A0A410X1R1"/>
<dbReference type="GO" id="GO:0005737">
    <property type="term" value="C:cytoplasm"/>
    <property type="evidence" value="ECO:0007669"/>
    <property type="project" value="TreeGrafter"/>
</dbReference>
<reference evidence="4 5" key="1">
    <citation type="submission" date="2018-01" db="EMBL/GenBank/DDBJ databases">
        <title>The whole genome sequencing and assembly of Paenibacillus chitinolyticus KCCM 41400 strain.</title>
        <authorList>
            <person name="Kim J.-Y."/>
            <person name="Park M.-K."/>
            <person name="Lee Y.-J."/>
            <person name="Yi H."/>
            <person name="Bahn Y.-S."/>
            <person name="Kim J.F."/>
            <person name="Lee D.-W."/>
        </authorList>
    </citation>
    <scope>NUCLEOTIDE SEQUENCE [LARGE SCALE GENOMIC DNA]</scope>
    <source>
        <strain evidence="4 5">KCCM 41400</strain>
    </source>
</reference>
<keyword evidence="6" id="KW-1185">Reference proteome</keyword>
<dbReference type="RefSeq" id="WP_042230281.1">
    <property type="nucleotide sequence ID" value="NZ_CP026520.1"/>
</dbReference>